<keyword evidence="2" id="KW-0238">DNA-binding</keyword>
<keyword evidence="1" id="KW-0805">Transcription regulation</keyword>
<feature type="region of interest" description="Disordered" evidence="5">
    <location>
        <begin position="42"/>
        <end position="85"/>
    </location>
</feature>
<sequence>MEMGREKLIEVVEIEEVEERRCERSDQRGRKRLNSKLDLNEEVIAVENEGEGEDEDDNEEEKEIEEEMIEGEEEGSSSNNNSGGNRFYGEKLAATAVGVRQYVKSKLPRLRWTAELHLLFVRAVERLGGQERATPKLVLQMMNVKGISIAHVKSHLQMYRSKKLDDYGQERFTISSAFSSLGAHLKRESCHDMLFQTFRMTNGSLQARNIYENQKHLQIRNAKLRQQEWAFNQLKMVRDTFSYGHSRTSQHRQYSQALPLNSSVTNFNHNFVVKENNISCFNNIKSQSQEHQWRKLENIFRKEREEHSVDAKRMRLSRDQSHGIPDLQLSLIPNSVEKVLDGNGSDDDEDEEEEEETELSLSLSPPTCRSRDESFKLQGTVMNTEIDFWKTGSKKKSTLGFRTYDLSMSIKALE</sequence>
<evidence type="ECO:0000256" key="3">
    <source>
        <dbReference type="ARBA" id="ARBA00023163"/>
    </source>
</evidence>
<reference evidence="7 8" key="1">
    <citation type="journal article" date="2024" name="Plant Biotechnol. J.">
        <title>Dendrobium thyrsiflorum genome and its molecular insights into genes involved in important horticultural traits.</title>
        <authorList>
            <person name="Chen B."/>
            <person name="Wang J.Y."/>
            <person name="Zheng P.J."/>
            <person name="Li K.L."/>
            <person name="Liang Y.M."/>
            <person name="Chen X.F."/>
            <person name="Zhang C."/>
            <person name="Zhao X."/>
            <person name="He X."/>
            <person name="Zhang G.Q."/>
            <person name="Liu Z.J."/>
            <person name="Xu Q."/>
        </authorList>
    </citation>
    <scope>NUCLEOTIDE SEQUENCE [LARGE SCALE GENOMIC DNA]</scope>
    <source>
        <strain evidence="7">GZMU011</strain>
    </source>
</reference>
<dbReference type="Proteomes" id="UP001552299">
    <property type="component" value="Unassembled WGS sequence"/>
</dbReference>
<protein>
    <recommendedName>
        <fullName evidence="6">HTH myb-type domain-containing protein</fullName>
    </recommendedName>
</protein>
<evidence type="ECO:0000313" key="8">
    <source>
        <dbReference type="Proteomes" id="UP001552299"/>
    </source>
</evidence>
<comment type="caution">
    <text evidence="7">The sequence shown here is derived from an EMBL/GenBank/DDBJ whole genome shotgun (WGS) entry which is preliminary data.</text>
</comment>
<dbReference type="PANTHER" id="PTHR31314">
    <property type="entry name" value="MYB FAMILY TRANSCRIPTION FACTOR PHL7-LIKE"/>
    <property type="match status" value="1"/>
</dbReference>
<evidence type="ECO:0000256" key="4">
    <source>
        <dbReference type="ARBA" id="ARBA00023242"/>
    </source>
</evidence>
<name>A0ABD0VJ69_DENTH</name>
<dbReference type="NCBIfam" id="TIGR01557">
    <property type="entry name" value="myb_SHAQKYF"/>
    <property type="match status" value="1"/>
</dbReference>
<feature type="compositionally biased region" description="Low complexity" evidence="5">
    <location>
        <begin position="76"/>
        <end position="85"/>
    </location>
</feature>
<feature type="region of interest" description="Disordered" evidence="5">
    <location>
        <begin position="340"/>
        <end position="370"/>
    </location>
</feature>
<accession>A0ABD0VJ69</accession>
<dbReference type="SUPFAM" id="SSF46689">
    <property type="entry name" value="Homeodomain-like"/>
    <property type="match status" value="1"/>
</dbReference>
<evidence type="ECO:0000313" key="7">
    <source>
        <dbReference type="EMBL" id="KAL0925129.1"/>
    </source>
</evidence>
<dbReference type="EMBL" id="JANQDX010000004">
    <property type="protein sequence ID" value="KAL0925129.1"/>
    <property type="molecule type" value="Genomic_DNA"/>
</dbReference>
<evidence type="ECO:0000256" key="2">
    <source>
        <dbReference type="ARBA" id="ARBA00023125"/>
    </source>
</evidence>
<dbReference type="InterPro" id="IPR006447">
    <property type="entry name" value="Myb_dom_plants"/>
</dbReference>
<feature type="compositionally biased region" description="Acidic residues" evidence="5">
    <location>
        <begin position="344"/>
        <end position="358"/>
    </location>
</feature>
<dbReference type="PROSITE" id="PS51294">
    <property type="entry name" value="HTH_MYB"/>
    <property type="match status" value="1"/>
</dbReference>
<dbReference type="PANTHER" id="PTHR31314:SF175">
    <property type="entry name" value="HTH MYB-TYPE DOMAIN-CONTAINING PROTEIN"/>
    <property type="match status" value="1"/>
</dbReference>
<keyword evidence="3" id="KW-0804">Transcription</keyword>
<dbReference type="InterPro" id="IPR009057">
    <property type="entry name" value="Homeodomain-like_sf"/>
</dbReference>
<dbReference type="AlphaFoldDB" id="A0ABD0VJ69"/>
<gene>
    <name evidence="7" type="ORF">M5K25_003439</name>
</gene>
<organism evidence="7 8">
    <name type="scientific">Dendrobium thyrsiflorum</name>
    <name type="common">Pinecone-like raceme dendrobium</name>
    <name type="synonym">Orchid</name>
    <dbReference type="NCBI Taxonomy" id="117978"/>
    <lineage>
        <taxon>Eukaryota</taxon>
        <taxon>Viridiplantae</taxon>
        <taxon>Streptophyta</taxon>
        <taxon>Embryophyta</taxon>
        <taxon>Tracheophyta</taxon>
        <taxon>Spermatophyta</taxon>
        <taxon>Magnoliopsida</taxon>
        <taxon>Liliopsida</taxon>
        <taxon>Asparagales</taxon>
        <taxon>Orchidaceae</taxon>
        <taxon>Epidendroideae</taxon>
        <taxon>Malaxideae</taxon>
        <taxon>Dendrobiinae</taxon>
        <taxon>Dendrobium</taxon>
    </lineage>
</organism>
<dbReference type="Gene3D" id="1.10.10.60">
    <property type="entry name" value="Homeodomain-like"/>
    <property type="match status" value="1"/>
</dbReference>
<keyword evidence="8" id="KW-1185">Reference proteome</keyword>
<dbReference type="InterPro" id="IPR001005">
    <property type="entry name" value="SANT/Myb"/>
</dbReference>
<dbReference type="GO" id="GO:0003677">
    <property type="term" value="F:DNA binding"/>
    <property type="evidence" value="ECO:0007669"/>
    <property type="project" value="UniProtKB-KW"/>
</dbReference>
<proteinExistence type="predicted"/>
<feature type="compositionally biased region" description="Acidic residues" evidence="5">
    <location>
        <begin position="48"/>
        <end position="75"/>
    </location>
</feature>
<dbReference type="Pfam" id="PF00249">
    <property type="entry name" value="Myb_DNA-binding"/>
    <property type="match status" value="1"/>
</dbReference>
<evidence type="ECO:0000256" key="5">
    <source>
        <dbReference type="SAM" id="MobiDB-lite"/>
    </source>
</evidence>
<evidence type="ECO:0000259" key="6">
    <source>
        <dbReference type="PROSITE" id="PS51294"/>
    </source>
</evidence>
<dbReference type="InterPro" id="IPR046955">
    <property type="entry name" value="PHR1-like"/>
</dbReference>
<dbReference type="InterPro" id="IPR017930">
    <property type="entry name" value="Myb_dom"/>
</dbReference>
<evidence type="ECO:0000256" key="1">
    <source>
        <dbReference type="ARBA" id="ARBA00023015"/>
    </source>
</evidence>
<feature type="domain" description="HTH myb-type" evidence="6">
    <location>
        <begin position="104"/>
        <end position="164"/>
    </location>
</feature>
<keyword evidence="4" id="KW-0539">Nucleus</keyword>